<comment type="caution">
    <text evidence="4">The sequence shown here is derived from an EMBL/GenBank/DDBJ whole genome shotgun (WGS) entry which is preliminary data.</text>
</comment>
<feature type="domain" description="DUF4350" evidence="3">
    <location>
        <begin position="67"/>
        <end position="256"/>
    </location>
</feature>
<name>A0ABW5V1I3_9MICO</name>
<organism evidence="4 5">
    <name type="scientific">Gulosibacter faecalis</name>
    <dbReference type="NCBI Taxonomy" id="272240"/>
    <lineage>
        <taxon>Bacteria</taxon>
        <taxon>Bacillati</taxon>
        <taxon>Actinomycetota</taxon>
        <taxon>Actinomycetes</taxon>
        <taxon>Micrococcales</taxon>
        <taxon>Microbacteriaceae</taxon>
        <taxon>Gulosibacter</taxon>
    </lineage>
</organism>
<dbReference type="EMBL" id="JBHUNE010000009">
    <property type="protein sequence ID" value="MFD2759163.1"/>
    <property type="molecule type" value="Genomic_DNA"/>
</dbReference>
<feature type="region of interest" description="Disordered" evidence="1">
    <location>
        <begin position="1"/>
        <end position="23"/>
    </location>
</feature>
<keyword evidence="2" id="KW-0812">Transmembrane</keyword>
<evidence type="ECO:0000313" key="5">
    <source>
        <dbReference type="Proteomes" id="UP001597492"/>
    </source>
</evidence>
<evidence type="ECO:0000256" key="2">
    <source>
        <dbReference type="SAM" id="Phobius"/>
    </source>
</evidence>
<keyword evidence="2" id="KW-0472">Membrane</keyword>
<keyword evidence="5" id="KW-1185">Reference proteome</keyword>
<sequence>MTTLEQQIGEPQPAGPTAAESVTPDARGAWKRLRGWLIALVGLLGAALITVLMVGSMNLVSNRLLDPTSPAPNGAKALFEVLGQHGVDTEYTETLEATDAALDRPDGATLVLDDPSQYLVSQQVSDLVERAGTGIDRLVLLDPTGSAWDLMTEAASFEGSYWSAEDAGANELEMPATFAAGADCPLAENAPEITNLGGTEYTPLEGGTGCYQVRDGYAVVFGEIDGIEVVVIGSNLNLTNEQILRDANAAFAVNLLGKNEHLVWYTASADDVLGDMPTLGDYVPPWLTPVILLLAAAGVACVIWRGRRFGPLVAERLPVTVPAAETIEGRARLYDHGDARLHALDSIRLGTLTRLADLLGLGRTAAAEAVADATAATAGVPREHAFRVLLGANPGSDAELVELANACAELETRVRAATGRDRSNRTFTREQDNDE</sequence>
<feature type="transmembrane region" description="Helical" evidence="2">
    <location>
        <begin position="36"/>
        <end position="60"/>
    </location>
</feature>
<evidence type="ECO:0000256" key="1">
    <source>
        <dbReference type="SAM" id="MobiDB-lite"/>
    </source>
</evidence>
<feature type="transmembrane region" description="Helical" evidence="2">
    <location>
        <begin position="286"/>
        <end position="304"/>
    </location>
</feature>
<evidence type="ECO:0000259" key="3">
    <source>
        <dbReference type="Pfam" id="PF14258"/>
    </source>
</evidence>
<gene>
    <name evidence="4" type="ORF">ACFSW7_12335</name>
</gene>
<dbReference type="InterPro" id="IPR025646">
    <property type="entry name" value="DUF4350"/>
</dbReference>
<keyword evidence="2" id="KW-1133">Transmembrane helix</keyword>
<protein>
    <submittedName>
        <fullName evidence="4">DUF4350 domain-containing protein</fullName>
    </submittedName>
</protein>
<dbReference type="RefSeq" id="WP_019618677.1">
    <property type="nucleotide sequence ID" value="NZ_JBHUNE010000009.1"/>
</dbReference>
<dbReference type="Pfam" id="PF14258">
    <property type="entry name" value="DUF4350"/>
    <property type="match status" value="1"/>
</dbReference>
<accession>A0ABW5V1I3</accession>
<reference evidence="5" key="1">
    <citation type="journal article" date="2019" name="Int. J. Syst. Evol. Microbiol.">
        <title>The Global Catalogue of Microorganisms (GCM) 10K type strain sequencing project: providing services to taxonomists for standard genome sequencing and annotation.</title>
        <authorList>
            <consortium name="The Broad Institute Genomics Platform"/>
            <consortium name="The Broad Institute Genome Sequencing Center for Infectious Disease"/>
            <person name="Wu L."/>
            <person name="Ma J."/>
        </authorList>
    </citation>
    <scope>NUCLEOTIDE SEQUENCE [LARGE SCALE GENOMIC DNA]</scope>
    <source>
        <strain evidence="5">TISTR 1514</strain>
    </source>
</reference>
<dbReference type="Proteomes" id="UP001597492">
    <property type="component" value="Unassembled WGS sequence"/>
</dbReference>
<evidence type="ECO:0000313" key="4">
    <source>
        <dbReference type="EMBL" id="MFD2759163.1"/>
    </source>
</evidence>
<proteinExistence type="predicted"/>